<protein>
    <submittedName>
        <fullName evidence="1">Uncharacterized protein</fullName>
    </submittedName>
</protein>
<reference evidence="1 2" key="1">
    <citation type="journal article" date="2013" name="Genome Announc.">
        <title>Genome Sequences of Three hpAfrica2 Strains of Helicobacter pylori.</title>
        <authorList>
            <person name="Duncan S.S."/>
            <person name="Bertoli M.T."/>
            <person name="Kersulyte D."/>
            <person name="Valk P.L."/>
            <person name="Tamma S."/>
            <person name="Segal I."/>
            <person name="McClain M.S."/>
            <person name="Cover T.L."/>
            <person name="Berg D.E."/>
        </authorList>
    </citation>
    <scope>NUCLEOTIDE SEQUENCE [LARGE SCALE GENOMIC DNA]</scope>
    <source>
        <strain evidence="1 2">SouthAfrica50</strain>
    </source>
</reference>
<accession>T2SB02</accession>
<proteinExistence type="predicted"/>
<name>T2SB02_HELPX</name>
<dbReference type="Proteomes" id="UP000015816">
    <property type="component" value="Unassembled WGS sequence"/>
</dbReference>
<organism evidence="1 2">
    <name type="scientific">Helicobacter pylori SouthAfrica50</name>
    <dbReference type="NCBI Taxonomy" id="1352357"/>
    <lineage>
        <taxon>Bacteria</taxon>
        <taxon>Pseudomonadati</taxon>
        <taxon>Campylobacterota</taxon>
        <taxon>Epsilonproteobacteria</taxon>
        <taxon>Campylobacterales</taxon>
        <taxon>Helicobacteraceae</taxon>
        <taxon>Helicobacter</taxon>
    </lineage>
</organism>
<evidence type="ECO:0000313" key="1">
    <source>
        <dbReference type="EMBL" id="EQD89906.1"/>
    </source>
</evidence>
<dbReference type="AlphaFoldDB" id="T2SB02"/>
<evidence type="ECO:0000313" key="2">
    <source>
        <dbReference type="Proteomes" id="UP000015816"/>
    </source>
</evidence>
<sequence length="51" mass="5860">MGQTNILRSMLCLNHITNALGKYYTLKFQFLGLKWCFALNAEFSKSVPLSF</sequence>
<dbReference type="EMBL" id="AVNI01000001">
    <property type="protein sequence ID" value="EQD89906.1"/>
    <property type="molecule type" value="Genomic_DNA"/>
</dbReference>
<gene>
    <name evidence="1" type="ORF">HPSA50_0300</name>
</gene>
<comment type="caution">
    <text evidence="1">The sequence shown here is derived from an EMBL/GenBank/DDBJ whole genome shotgun (WGS) entry which is preliminary data.</text>
</comment>